<evidence type="ECO:0000313" key="1">
    <source>
        <dbReference type="EMBL" id="AIE93522.1"/>
    </source>
</evidence>
<dbReference type="AlphaFoldDB" id="A0A075FV49"/>
<accession>A0A075FV49</accession>
<name>A0A075FV49_9ARCH</name>
<dbReference type="EMBL" id="KF900396">
    <property type="protein sequence ID" value="AIE93522.1"/>
    <property type="molecule type" value="Genomic_DNA"/>
</dbReference>
<protein>
    <submittedName>
        <fullName evidence="1">Uncharacterized protein</fullName>
    </submittedName>
</protein>
<sequence length="114" mass="13263">MDIQINLSTKKDQLTKFKNQIDEYKQATKKINDSLPYLNAMLSENTKTAGQVEITINTIAQTLVKDKNDFDILNKNMKDCDLQRNNLRKSIIEEEKLLSNINQQLRTSFDKKIN</sequence>
<organism evidence="1">
    <name type="scientific">uncultured marine thaumarchaeote AD1000_38_A02</name>
    <dbReference type="NCBI Taxonomy" id="1455911"/>
    <lineage>
        <taxon>Archaea</taxon>
        <taxon>Nitrososphaerota</taxon>
        <taxon>environmental samples</taxon>
    </lineage>
</organism>
<proteinExistence type="predicted"/>
<reference evidence="1" key="1">
    <citation type="journal article" date="2014" name="Genome Biol. Evol.">
        <title>Pangenome evidence for extensive interdomain horizontal transfer affecting lineage core and shell genes in uncultured planktonic thaumarchaeota and euryarchaeota.</title>
        <authorList>
            <person name="Deschamps P."/>
            <person name="Zivanovic Y."/>
            <person name="Moreira D."/>
            <person name="Rodriguez-Valera F."/>
            <person name="Lopez-Garcia P."/>
        </authorList>
    </citation>
    <scope>NUCLEOTIDE SEQUENCE</scope>
</reference>